<comment type="caution">
    <text evidence="3">The sequence shown here is derived from an EMBL/GenBank/DDBJ whole genome shotgun (WGS) entry which is preliminary data.</text>
</comment>
<reference evidence="3 4" key="1">
    <citation type="journal article" date="2015" name="Genome Announc.">
        <title>Expanding the biotechnology potential of lactobacilli through comparative genomics of 213 strains and associated genera.</title>
        <authorList>
            <person name="Sun Z."/>
            <person name="Harris H.M."/>
            <person name="McCann A."/>
            <person name="Guo C."/>
            <person name="Argimon S."/>
            <person name="Zhang W."/>
            <person name="Yang X."/>
            <person name="Jeffery I.B."/>
            <person name="Cooney J.C."/>
            <person name="Kagawa T.F."/>
            <person name="Liu W."/>
            <person name="Song Y."/>
            <person name="Salvetti E."/>
            <person name="Wrobel A."/>
            <person name="Rasinkangas P."/>
            <person name="Parkhill J."/>
            <person name="Rea M.C."/>
            <person name="O'Sullivan O."/>
            <person name="Ritari J."/>
            <person name="Douillard F.P."/>
            <person name="Paul Ross R."/>
            <person name="Yang R."/>
            <person name="Briner A.E."/>
            <person name="Felis G.E."/>
            <person name="de Vos W.M."/>
            <person name="Barrangou R."/>
            <person name="Klaenhammer T.R."/>
            <person name="Caufield P.W."/>
            <person name="Cui Y."/>
            <person name="Zhang H."/>
            <person name="O'Toole P.W."/>
        </authorList>
    </citation>
    <scope>NUCLEOTIDE SEQUENCE [LARGE SCALE GENOMIC DNA]</scope>
    <source>
        <strain evidence="3 4">DSM 12361</strain>
    </source>
</reference>
<proteinExistence type="predicted"/>
<name>A0A0R1FKV3_9LACO</name>
<dbReference type="InterPro" id="IPR000477">
    <property type="entry name" value="RT_dom"/>
</dbReference>
<protein>
    <recommendedName>
        <fullName evidence="5">AbiA family abortive infection protein</fullName>
    </recommendedName>
</protein>
<feature type="domain" description="HEPN like Abia C-terminal" evidence="2">
    <location>
        <begin position="511"/>
        <end position="641"/>
    </location>
</feature>
<sequence length="652" mass="78718">MLLFKCSQIFILNTYKKRQKGRFILLNENDFISISYEEWNKYISMYFETDNNVLCKYIQSYPFTKMDEKTRKMILSRRFFDDYIRTCAFLNDQELKSYKTVVTKNDGTLREINLVTPIIFLFFIVLGGHFHNNLKSEYKDDIHSKLYAGDYDTEDLNYSKSYERFTVALKQYKSQYDYYIKMDISNFYPNIRLEYLFKNIEKMCNGEDIRSLYFYKNLLEFFGKNRMPIIMDNTGISFIATMFYLTEYDRNITKRIGNFLDSKDFELLRYVDDLYIVFNCDDKDIRMVKEQITQSIQNASIDIGVNININKQGFGVSENIDEELYKNIYDYIVNVEDVDYKELFSKDDFVKMLKELYDLPDFPDHKEVEDVLKKNMGNNKYSFHYTEIFNWLLYKNKGLFHENEVVLYLTELSNKLSIFRHYPKQFIQMLLDSNDGYLIKNFLRRVFEKSRSDEYSRYYEIMIYQYLLGRNFKHNDLKNILKDKNNELFCYINDYCEHDVEYTLTEDSNEIVKKMNKDRIIHYLYFMYLLNDNQNNLFETFAYYKNYFDRRLAYLMAAIGIAGTQKKNGKISFNKSYRANEINEIVNKVHNNHMNEIAQKIKDTYRIRNGNPLVHSGSELLDHNDLKKEEIYNTIKLLDDFQREMENEINTK</sequence>
<dbReference type="EMBL" id="AZCK01000016">
    <property type="protein sequence ID" value="KRK22351.1"/>
    <property type="molecule type" value="Genomic_DNA"/>
</dbReference>
<gene>
    <name evidence="3" type="ORF">FD43_GL000749</name>
</gene>
<evidence type="ECO:0000313" key="4">
    <source>
        <dbReference type="Proteomes" id="UP000051794"/>
    </source>
</evidence>
<feature type="domain" description="Reverse transcriptase" evidence="1">
    <location>
        <begin position="172"/>
        <end position="315"/>
    </location>
</feature>
<dbReference type="PATRIC" id="fig|1423768.4.peg.757"/>
<dbReference type="Proteomes" id="UP000051794">
    <property type="component" value="Unassembled WGS sequence"/>
</dbReference>
<accession>A0A0R1FKV3</accession>
<dbReference type="NCBIfam" id="TIGR04499">
    <property type="entry name" value="abortive_AbiA"/>
    <property type="match status" value="1"/>
</dbReference>
<evidence type="ECO:0000259" key="1">
    <source>
        <dbReference type="Pfam" id="PF00078"/>
    </source>
</evidence>
<dbReference type="AlphaFoldDB" id="A0A0R1FKV3"/>
<evidence type="ECO:0000259" key="2">
    <source>
        <dbReference type="Pfam" id="PF18732"/>
    </source>
</evidence>
<evidence type="ECO:0000313" key="3">
    <source>
        <dbReference type="EMBL" id="KRK22351.1"/>
    </source>
</evidence>
<dbReference type="Pfam" id="PF00078">
    <property type="entry name" value="RVT_1"/>
    <property type="match status" value="1"/>
</dbReference>
<dbReference type="InterPro" id="IPR041026">
    <property type="entry name" value="HEPN_AbiA_CTD"/>
</dbReference>
<dbReference type="InterPro" id="IPR030986">
    <property type="entry name" value="AbiA"/>
</dbReference>
<evidence type="ECO:0008006" key="5">
    <source>
        <dbReference type="Google" id="ProtNLM"/>
    </source>
</evidence>
<organism evidence="3 4">
    <name type="scientific">Apilactobacillus kunkeei DSM 12361 = ATCC 700308</name>
    <dbReference type="NCBI Taxonomy" id="1423768"/>
    <lineage>
        <taxon>Bacteria</taxon>
        <taxon>Bacillati</taxon>
        <taxon>Bacillota</taxon>
        <taxon>Bacilli</taxon>
        <taxon>Lactobacillales</taxon>
        <taxon>Lactobacillaceae</taxon>
        <taxon>Apilactobacillus</taxon>
    </lineage>
</organism>
<dbReference type="Pfam" id="PF18732">
    <property type="entry name" value="HEPN_AbiA_CTD"/>
    <property type="match status" value="1"/>
</dbReference>